<dbReference type="InterPro" id="IPR009072">
    <property type="entry name" value="Histone-fold"/>
</dbReference>
<evidence type="ECO:0000256" key="1">
    <source>
        <dbReference type="ARBA" id="ARBA00004123"/>
    </source>
</evidence>
<dbReference type="Pfam" id="PF10406">
    <property type="entry name" value="TAF8_C"/>
    <property type="match status" value="1"/>
</dbReference>
<dbReference type="Pfam" id="PF07524">
    <property type="entry name" value="Bromo_TP"/>
    <property type="match status" value="1"/>
</dbReference>
<comment type="similarity">
    <text evidence="2">Belongs to the TAF8 family.</text>
</comment>
<dbReference type="InterPro" id="IPR006565">
    <property type="entry name" value="BTP"/>
</dbReference>
<sequence>MRYTEHRALRIRATPNRNHDEAGPTPRPCDPQLRRNSITRTRTRPSHKPSPTYDGHNSAGRCTAAPGSDAAKPWEVRRWRWLLACDDLISSFLGAADELGVAEIGRTLISSKKSRLSGGDDFGRAIAKIAVAQLCESTGFHYSRRSAIDALAEVAVRYICDLGKSAGFYANLAGRTGCNVFDVIQGIQDLDSWRAFSGASGVQRCLVNSGVVREITQFVSTEEEIPFVQPIPRFPVSRMPKHAPSFAQAGEEPPGEHIPDWLPRLPDPHTYVHTSVWNKRDTDIKADMVELAKRRRKAERSLLSLQQRLACNGTAGFRPTKDGHVGNGNQVVNNNPLLASPLPYGEKQVSEIASPLKAYSGKRLSVLETFVPVIKAAKVGSLDFNTNERKLLHGIRPTVQFKVGTVKKSVAASLPSDTLIADKDSWSLKYDEKDDKKKRAEIIFRAAIDKPHELAQL</sequence>
<evidence type="ECO:0000256" key="4">
    <source>
        <dbReference type="ARBA" id="ARBA00023015"/>
    </source>
</evidence>
<protein>
    <recommendedName>
        <fullName evidence="3">Transcription initiation factor TFIID subunit 8</fullName>
    </recommendedName>
</protein>
<evidence type="ECO:0000313" key="9">
    <source>
        <dbReference type="EMBL" id="RRT70758.1"/>
    </source>
</evidence>
<dbReference type="CDD" id="cd08049">
    <property type="entry name" value="TAF8"/>
    <property type="match status" value="1"/>
</dbReference>
<dbReference type="PANTHER" id="PTHR46338:SF1">
    <property type="entry name" value="TRANSCRIPTION INITIATION FACTOR TFIID SUBUNIT 8"/>
    <property type="match status" value="1"/>
</dbReference>
<organism evidence="9 10">
    <name type="scientific">Ensete ventricosum</name>
    <name type="common">Abyssinian banana</name>
    <name type="synonym">Musa ensete</name>
    <dbReference type="NCBI Taxonomy" id="4639"/>
    <lineage>
        <taxon>Eukaryota</taxon>
        <taxon>Viridiplantae</taxon>
        <taxon>Streptophyta</taxon>
        <taxon>Embryophyta</taxon>
        <taxon>Tracheophyta</taxon>
        <taxon>Spermatophyta</taxon>
        <taxon>Magnoliopsida</taxon>
        <taxon>Liliopsida</taxon>
        <taxon>Zingiberales</taxon>
        <taxon>Musaceae</taxon>
        <taxon>Ensete</taxon>
    </lineage>
</organism>
<evidence type="ECO:0000313" key="10">
    <source>
        <dbReference type="Proteomes" id="UP000287651"/>
    </source>
</evidence>
<accession>A0A427A3K5</accession>
<feature type="domain" description="Bromodomain associated" evidence="8">
    <location>
        <begin position="120"/>
        <end position="196"/>
    </location>
</feature>
<comment type="caution">
    <text evidence="9">The sequence shown here is derived from an EMBL/GenBank/DDBJ whole genome shotgun (WGS) entry which is preliminary data.</text>
</comment>
<reference evidence="9 10" key="1">
    <citation type="journal article" date="2014" name="Agronomy (Basel)">
        <title>A Draft Genome Sequence for Ensete ventricosum, the Drought-Tolerant Tree Against Hunger.</title>
        <authorList>
            <person name="Harrison J."/>
            <person name="Moore K.A."/>
            <person name="Paszkiewicz K."/>
            <person name="Jones T."/>
            <person name="Grant M."/>
            <person name="Ambacheew D."/>
            <person name="Muzemil S."/>
            <person name="Studholme D.J."/>
        </authorList>
    </citation>
    <scope>NUCLEOTIDE SEQUENCE [LARGE SCALE GENOMIC DNA]</scope>
</reference>
<evidence type="ECO:0000256" key="7">
    <source>
        <dbReference type="SAM" id="MobiDB-lite"/>
    </source>
</evidence>
<name>A0A427A3K5_ENSVE</name>
<dbReference type="Gene3D" id="1.10.20.10">
    <property type="entry name" value="Histone, subunit A"/>
    <property type="match status" value="1"/>
</dbReference>
<dbReference type="InterPro" id="IPR019473">
    <property type="entry name" value="TFIID_su8_C"/>
</dbReference>
<comment type="subcellular location">
    <subcellularLocation>
        <location evidence="1">Nucleus</location>
    </subcellularLocation>
</comment>
<proteinExistence type="inferred from homology"/>
<evidence type="ECO:0000256" key="5">
    <source>
        <dbReference type="ARBA" id="ARBA00023163"/>
    </source>
</evidence>
<dbReference type="Proteomes" id="UP000287651">
    <property type="component" value="Unassembled WGS sequence"/>
</dbReference>
<evidence type="ECO:0000256" key="2">
    <source>
        <dbReference type="ARBA" id="ARBA00008767"/>
    </source>
</evidence>
<gene>
    <name evidence="9" type="ORF">B296_00007483</name>
</gene>
<dbReference type="SMART" id="SM00576">
    <property type="entry name" value="BTP"/>
    <property type="match status" value="1"/>
</dbReference>
<dbReference type="PANTHER" id="PTHR46338">
    <property type="entry name" value="TRANSCRIPTION INITIATION FACTOR TFIID SUBUNIT 8"/>
    <property type="match status" value="1"/>
</dbReference>
<evidence type="ECO:0000259" key="8">
    <source>
        <dbReference type="SMART" id="SM00576"/>
    </source>
</evidence>
<dbReference type="InterPro" id="IPR037818">
    <property type="entry name" value="TAF8"/>
</dbReference>
<keyword evidence="6" id="KW-0539">Nucleus</keyword>
<feature type="region of interest" description="Disordered" evidence="7">
    <location>
        <begin position="1"/>
        <end position="68"/>
    </location>
</feature>
<dbReference type="CDD" id="cd00076">
    <property type="entry name" value="HFD_SF"/>
    <property type="match status" value="1"/>
</dbReference>
<dbReference type="EMBL" id="AMZH03003912">
    <property type="protein sequence ID" value="RRT70758.1"/>
    <property type="molecule type" value="Genomic_DNA"/>
</dbReference>
<dbReference type="AlphaFoldDB" id="A0A427A3K5"/>
<keyword evidence="4" id="KW-0805">Transcription regulation</keyword>
<evidence type="ECO:0000256" key="6">
    <source>
        <dbReference type="ARBA" id="ARBA00023242"/>
    </source>
</evidence>
<dbReference type="GO" id="GO:0005669">
    <property type="term" value="C:transcription factor TFIID complex"/>
    <property type="evidence" value="ECO:0007669"/>
    <property type="project" value="InterPro"/>
</dbReference>
<evidence type="ECO:0000256" key="3">
    <source>
        <dbReference type="ARBA" id="ARBA00017307"/>
    </source>
</evidence>
<dbReference type="GO" id="GO:0046982">
    <property type="term" value="F:protein heterodimerization activity"/>
    <property type="evidence" value="ECO:0007669"/>
    <property type="project" value="InterPro"/>
</dbReference>
<keyword evidence="5" id="KW-0804">Transcription</keyword>